<keyword evidence="3" id="KW-1185">Reference proteome</keyword>
<organism evidence="2 3">
    <name type="scientific">Nocardioides dubius</name>
    <dbReference type="NCBI Taxonomy" id="317019"/>
    <lineage>
        <taxon>Bacteria</taxon>
        <taxon>Bacillati</taxon>
        <taxon>Actinomycetota</taxon>
        <taxon>Actinomycetes</taxon>
        <taxon>Propionibacteriales</taxon>
        <taxon>Nocardioidaceae</taxon>
        <taxon>Nocardioides</taxon>
    </lineage>
</organism>
<evidence type="ECO:0000256" key="1">
    <source>
        <dbReference type="SAM" id="MobiDB-lite"/>
    </source>
</evidence>
<evidence type="ECO:0000313" key="3">
    <source>
        <dbReference type="Proteomes" id="UP001501581"/>
    </source>
</evidence>
<evidence type="ECO:0000313" key="2">
    <source>
        <dbReference type="EMBL" id="GAA1100568.1"/>
    </source>
</evidence>
<proteinExistence type="predicted"/>
<feature type="region of interest" description="Disordered" evidence="1">
    <location>
        <begin position="1"/>
        <end position="99"/>
    </location>
</feature>
<name>A0ABN1TST7_9ACTN</name>
<dbReference type="EMBL" id="BAAALG010000007">
    <property type="protein sequence ID" value="GAA1100568.1"/>
    <property type="molecule type" value="Genomic_DNA"/>
</dbReference>
<comment type="caution">
    <text evidence="2">The sequence shown here is derived from an EMBL/GenBank/DDBJ whole genome shotgun (WGS) entry which is preliminary data.</text>
</comment>
<sequence length="99" mass="9873">MSEQPTPPEGAVDAPPTPEPVEPQLAPGGVDALPDSTPGATGDGEGDEPALPRDLEPGKNPAIQGVEAPEAVTEPDDEKDQEPSSGTSGEGDTPSEPPA</sequence>
<dbReference type="RefSeq" id="WP_343993560.1">
    <property type="nucleotide sequence ID" value="NZ_BAAALG010000007.1"/>
</dbReference>
<accession>A0ABN1TST7</accession>
<gene>
    <name evidence="2" type="ORF">GCM10009668_18140</name>
</gene>
<dbReference type="Proteomes" id="UP001501581">
    <property type="component" value="Unassembled WGS sequence"/>
</dbReference>
<protein>
    <submittedName>
        <fullName evidence="2">Uncharacterized protein</fullName>
    </submittedName>
</protein>
<reference evidence="2 3" key="1">
    <citation type="journal article" date="2019" name="Int. J. Syst. Evol. Microbiol.">
        <title>The Global Catalogue of Microorganisms (GCM) 10K type strain sequencing project: providing services to taxonomists for standard genome sequencing and annotation.</title>
        <authorList>
            <consortium name="The Broad Institute Genomics Platform"/>
            <consortium name="The Broad Institute Genome Sequencing Center for Infectious Disease"/>
            <person name="Wu L."/>
            <person name="Ma J."/>
        </authorList>
    </citation>
    <scope>NUCLEOTIDE SEQUENCE [LARGE SCALE GENOMIC DNA]</scope>
    <source>
        <strain evidence="2 3">JCM 13008</strain>
    </source>
</reference>